<dbReference type="Pfam" id="PF01656">
    <property type="entry name" value="CbiA"/>
    <property type="match status" value="1"/>
</dbReference>
<feature type="domain" description="CobB/CobQ-like glutamine amidotransferase" evidence="8">
    <location>
        <begin position="249"/>
        <end position="436"/>
    </location>
</feature>
<dbReference type="HAMAP" id="MF_00027">
    <property type="entry name" value="CobB_CbiA"/>
    <property type="match status" value="1"/>
</dbReference>
<dbReference type="GO" id="GO:0005524">
    <property type="term" value="F:ATP binding"/>
    <property type="evidence" value="ECO:0007669"/>
    <property type="project" value="UniProtKB-KW"/>
</dbReference>
<proteinExistence type="inferred from homology"/>
<dbReference type="NCBIfam" id="TIGR00379">
    <property type="entry name" value="cobB"/>
    <property type="match status" value="1"/>
</dbReference>
<dbReference type="Gene3D" id="3.40.50.300">
    <property type="entry name" value="P-loop containing nucleotide triphosphate hydrolases"/>
    <property type="match status" value="1"/>
</dbReference>
<evidence type="ECO:0000256" key="2">
    <source>
        <dbReference type="ARBA" id="ARBA00022598"/>
    </source>
</evidence>
<organism evidence="9">
    <name type="scientific">bioreactor metagenome</name>
    <dbReference type="NCBI Taxonomy" id="1076179"/>
    <lineage>
        <taxon>unclassified sequences</taxon>
        <taxon>metagenomes</taxon>
        <taxon>ecological metagenomes</taxon>
    </lineage>
</organism>
<keyword evidence="6" id="KW-0315">Glutamine amidotransferase</keyword>
<dbReference type="InterPro" id="IPR004484">
    <property type="entry name" value="CbiA/CobB_synth"/>
</dbReference>
<dbReference type="CDD" id="cd03130">
    <property type="entry name" value="GATase1_CobB"/>
    <property type="match status" value="1"/>
</dbReference>
<dbReference type="EMBL" id="VSSQ01000058">
    <property type="protein sequence ID" value="MPL71328.1"/>
    <property type="molecule type" value="Genomic_DNA"/>
</dbReference>
<keyword evidence="3" id="KW-0547">Nucleotide-binding</keyword>
<evidence type="ECO:0000313" key="9">
    <source>
        <dbReference type="EMBL" id="MPL71328.1"/>
    </source>
</evidence>
<evidence type="ECO:0000256" key="5">
    <source>
        <dbReference type="ARBA" id="ARBA00022842"/>
    </source>
</evidence>
<dbReference type="Pfam" id="PF07685">
    <property type="entry name" value="GATase_3"/>
    <property type="match status" value="1"/>
</dbReference>
<dbReference type="SUPFAM" id="SSF52540">
    <property type="entry name" value="P-loop containing nucleoside triphosphate hydrolases"/>
    <property type="match status" value="1"/>
</dbReference>
<evidence type="ECO:0000256" key="1">
    <source>
        <dbReference type="ARBA" id="ARBA00001946"/>
    </source>
</evidence>
<dbReference type="PANTHER" id="PTHR43873:SF1">
    <property type="entry name" value="COBYRINATE A,C-DIAMIDE SYNTHASE"/>
    <property type="match status" value="1"/>
</dbReference>
<dbReference type="CDD" id="cd05388">
    <property type="entry name" value="CobB_N"/>
    <property type="match status" value="1"/>
</dbReference>
<comment type="cofactor">
    <cofactor evidence="1">
        <name>Mg(2+)</name>
        <dbReference type="ChEBI" id="CHEBI:18420"/>
    </cofactor>
</comment>
<dbReference type="InterPro" id="IPR029062">
    <property type="entry name" value="Class_I_gatase-like"/>
</dbReference>
<dbReference type="InterPro" id="IPR011698">
    <property type="entry name" value="GATase_3"/>
</dbReference>
<sequence length="453" mass="50376">MRIVLAGTGSAVGKTTISTGIMKALSDELNVQPFKVGPDYIDPSYHSMATNNPPRNLDSFFMDEDQIRSSFVRSLKSSNAEIGVIEGVRGLYEGISPTGDVGNTASIAKALDAPVILILNARSLVKSAAAVVLGFKSLDPDVKIEGVILNKVKGKRHYLKAKEAIEKLSNTKVIGGIPRDDDLKVKERHLGLVPALEKERIENDIKKWAEVVKENIDLDCLKNIAKSNSKIKTDTKTELWASKNKKKTKIAVAFDEVFNFYYTENFESLEDNNAKLIFFSPYKDEKLPDADALYLGGGYPEIFAKELESNESMRASINKFHKDNNPIYGECGGLLYLSKSIDDIKMCNVLPYPSKMTDKVQGLSYVIAKSNEDSLISKKGDIFRGHEFHYTKLDLKKDEINNIKFDLEIQRGRGIINNQDGISVGNTLANYLHLHACSCPNFAHNFTNNILEI</sequence>
<dbReference type="NCBIfam" id="NF033195">
    <property type="entry name" value="F430_CfbB"/>
    <property type="match status" value="1"/>
</dbReference>
<keyword evidence="2 9" id="KW-0436">Ligase</keyword>
<evidence type="ECO:0000256" key="3">
    <source>
        <dbReference type="ARBA" id="ARBA00022741"/>
    </source>
</evidence>
<dbReference type="NCBIfam" id="NF002204">
    <property type="entry name" value="PRK01077.1"/>
    <property type="match status" value="1"/>
</dbReference>
<dbReference type="PANTHER" id="PTHR43873">
    <property type="entry name" value="COBYRINATE A,C-DIAMIDE SYNTHASE"/>
    <property type="match status" value="1"/>
</dbReference>
<accession>A0A644TWG5</accession>
<evidence type="ECO:0000259" key="7">
    <source>
        <dbReference type="Pfam" id="PF01656"/>
    </source>
</evidence>
<evidence type="ECO:0000256" key="6">
    <source>
        <dbReference type="ARBA" id="ARBA00022962"/>
    </source>
</evidence>
<dbReference type="AlphaFoldDB" id="A0A644TWG5"/>
<dbReference type="Gene3D" id="3.40.50.880">
    <property type="match status" value="1"/>
</dbReference>
<dbReference type="EC" id="6.3.5.11" evidence="9"/>
<dbReference type="GO" id="GO:0042242">
    <property type="term" value="F:cobyrinic acid a,c-diamide synthase activity"/>
    <property type="evidence" value="ECO:0007669"/>
    <property type="project" value="UniProtKB-EC"/>
</dbReference>
<dbReference type="SUPFAM" id="SSF52317">
    <property type="entry name" value="Class I glutamine amidotransferase-like"/>
    <property type="match status" value="1"/>
</dbReference>
<evidence type="ECO:0000256" key="4">
    <source>
        <dbReference type="ARBA" id="ARBA00022840"/>
    </source>
</evidence>
<keyword evidence="4" id="KW-0067">ATP-binding</keyword>
<name>A0A644TWG5_9ZZZZ</name>
<dbReference type="InterPro" id="IPR002586">
    <property type="entry name" value="CobQ/CobB/MinD/ParA_Nub-bd_dom"/>
</dbReference>
<gene>
    <name evidence="9" type="primary">cbiA_3</name>
    <name evidence="9" type="ORF">SDC9_17103</name>
</gene>
<evidence type="ECO:0000259" key="8">
    <source>
        <dbReference type="Pfam" id="PF07685"/>
    </source>
</evidence>
<reference evidence="9" key="1">
    <citation type="submission" date="2019-08" db="EMBL/GenBank/DDBJ databases">
        <authorList>
            <person name="Kucharzyk K."/>
            <person name="Murdoch R.W."/>
            <person name="Higgins S."/>
            <person name="Loffler F."/>
        </authorList>
    </citation>
    <scope>NUCLEOTIDE SEQUENCE</scope>
</reference>
<comment type="caution">
    <text evidence="9">The sequence shown here is derived from an EMBL/GenBank/DDBJ whole genome shotgun (WGS) entry which is preliminary data.</text>
</comment>
<dbReference type="PROSITE" id="PS51274">
    <property type="entry name" value="GATASE_COBBQ"/>
    <property type="match status" value="1"/>
</dbReference>
<protein>
    <submittedName>
        <fullName evidence="9">Cobyrinate a,c-diamide synthase</fullName>
        <ecNumber evidence="9">6.3.5.11</ecNumber>
    </submittedName>
</protein>
<feature type="domain" description="CobQ/CobB/MinD/ParA nucleotide binding" evidence="7">
    <location>
        <begin position="3"/>
        <end position="190"/>
    </location>
</feature>
<keyword evidence="5" id="KW-0460">Magnesium</keyword>
<dbReference type="InterPro" id="IPR027417">
    <property type="entry name" value="P-loop_NTPase"/>
</dbReference>